<dbReference type="InterPro" id="IPR020864">
    <property type="entry name" value="MACPF"/>
</dbReference>
<evidence type="ECO:0000256" key="4">
    <source>
        <dbReference type="ARBA" id="ARBA00022525"/>
    </source>
</evidence>
<dbReference type="PROSITE" id="PS51412">
    <property type="entry name" value="MACPF_2"/>
    <property type="match status" value="1"/>
</dbReference>
<dbReference type="PROSITE" id="PS00279">
    <property type="entry name" value="MACPF_1"/>
    <property type="match status" value="1"/>
</dbReference>
<sequence length="296" mass="33526">MRWRLLMWVVFATFLSPTTSQGCFRANESQCANVDFTPGSDLAGEGFDITKMQHKGTFVINMNTWLKKDRTCTLCKNPYMRGKKQKLPVSVVDWRPNQKCSMKLSSSVYQSSEKLVSASISSIKNDWMAALGILTPKGQASVMMAGSHSKLAAYSMQKTKTDKFSFTSHAVSCGYYRYRIKSNPPLHPELRREFRSLPNRYDRNTKHTYFDLIGKFGTHYITQVTLGGEVRSVTSIRECQASLQGLTVDEVRMCLDVEATASKGPAANIKNKSYHCREARKRSLNTRSFARSFSDR</sequence>
<dbReference type="GO" id="GO:0022829">
    <property type="term" value="F:wide pore channel activity"/>
    <property type="evidence" value="ECO:0007669"/>
    <property type="project" value="TreeGrafter"/>
</dbReference>
<comment type="caution">
    <text evidence="11">The sequence shown here is derived from an EMBL/GenBank/DDBJ whole genome shotgun (WGS) entry which is preliminary data.</text>
</comment>
<evidence type="ECO:0000256" key="3">
    <source>
        <dbReference type="ARBA" id="ARBA00009214"/>
    </source>
</evidence>
<keyword evidence="8" id="KW-1015">Disulfide bond</keyword>
<evidence type="ECO:0000313" key="12">
    <source>
        <dbReference type="Proteomes" id="UP000727407"/>
    </source>
</evidence>
<evidence type="ECO:0000259" key="10">
    <source>
        <dbReference type="PROSITE" id="PS51412"/>
    </source>
</evidence>
<keyword evidence="6" id="KW-0204">Cytolysis</keyword>
<dbReference type="GO" id="GO:0001771">
    <property type="term" value="P:immunological synapse formation"/>
    <property type="evidence" value="ECO:0007669"/>
    <property type="project" value="TreeGrafter"/>
</dbReference>
<name>A0A8J4X6B9_CLAMG</name>
<dbReference type="GO" id="GO:0016020">
    <property type="term" value="C:membrane"/>
    <property type="evidence" value="ECO:0007669"/>
    <property type="project" value="UniProtKB-SubCell"/>
</dbReference>
<dbReference type="PANTHER" id="PTHR46096">
    <property type="entry name" value="PERFORIN-1"/>
    <property type="match status" value="1"/>
</dbReference>
<dbReference type="GO" id="GO:0001913">
    <property type="term" value="P:T cell mediated cytotoxicity"/>
    <property type="evidence" value="ECO:0007669"/>
    <property type="project" value="TreeGrafter"/>
</dbReference>
<reference evidence="11" key="1">
    <citation type="submission" date="2020-07" db="EMBL/GenBank/DDBJ databases">
        <title>Clarias magur genome sequencing, assembly and annotation.</title>
        <authorList>
            <person name="Kushwaha B."/>
            <person name="Kumar R."/>
            <person name="Das P."/>
            <person name="Joshi C.G."/>
            <person name="Kumar D."/>
            <person name="Nagpure N.S."/>
            <person name="Pandey M."/>
            <person name="Agarwal S."/>
            <person name="Srivastava S."/>
            <person name="Singh M."/>
            <person name="Sahoo L."/>
            <person name="Jayasankar P."/>
            <person name="Meher P.K."/>
            <person name="Koringa P.G."/>
            <person name="Iquebal M.A."/>
            <person name="Das S.P."/>
            <person name="Bit A."/>
            <person name="Patnaik S."/>
            <person name="Patel N."/>
            <person name="Shah T.M."/>
            <person name="Hinsu A."/>
            <person name="Jena J.K."/>
        </authorList>
    </citation>
    <scope>NUCLEOTIDE SEQUENCE</scope>
    <source>
        <strain evidence="11">CIFAMagur01</strain>
        <tissue evidence="11">Testis</tissue>
    </source>
</reference>
<dbReference type="PROSITE" id="PS51257">
    <property type="entry name" value="PROKAR_LIPOPROTEIN"/>
    <property type="match status" value="1"/>
</dbReference>
<dbReference type="GO" id="GO:0051607">
    <property type="term" value="P:defense response to virus"/>
    <property type="evidence" value="ECO:0007669"/>
    <property type="project" value="TreeGrafter"/>
</dbReference>
<proteinExistence type="inferred from homology"/>
<evidence type="ECO:0000256" key="8">
    <source>
        <dbReference type="ARBA" id="ARBA00023157"/>
    </source>
</evidence>
<evidence type="ECO:0000256" key="7">
    <source>
        <dbReference type="ARBA" id="ARBA00023136"/>
    </source>
</evidence>
<keyword evidence="5 9" id="KW-0732">Signal</keyword>
<accession>A0A8J4X6B9</accession>
<gene>
    <name evidence="11" type="ORF">DAT39_015294</name>
</gene>
<evidence type="ECO:0000256" key="6">
    <source>
        <dbReference type="ARBA" id="ARBA00022852"/>
    </source>
</evidence>
<feature type="non-terminal residue" evidence="11">
    <location>
        <position position="296"/>
    </location>
</feature>
<feature type="signal peptide" evidence="9">
    <location>
        <begin position="1"/>
        <end position="20"/>
    </location>
</feature>
<dbReference type="PANTHER" id="PTHR46096:SF3">
    <property type="entry name" value="PERFORIN-1"/>
    <property type="match status" value="1"/>
</dbReference>
<evidence type="ECO:0000256" key="9">
    <source>
        <dbReference type="SAM" id="SignalP"/>
    </source>
</evidence>
<evidence type="ECO:0000313" key="11">
    <source>
        <dbReference type="EMBL" id="KAF5894978.1"/>
    </source>
</evidence>
<dbReference type="Pfam" id="PF01823">
    <property type="entry name" value="MACPF"/>
    <property type="match status" value="1"/>
</dbReference>
<comment type="similarity">
    <text evidence="3">Belongs to the complement C6/C7/C8/C9 family.</text>
</comment>
<dbReference type="EMBL" id="QNUK01000346">
    <property type="protein sequence ID" value="KAF5894978.1"/>
    <property type="molecule type" value="Genomic_DNA"/>
</dbReference>
<feature type="chain" id="PRO_5035242274" evidence="9">
    <location>
        <begin position="21"/>
        <end position="296"/>
    </location>
</feature>
<keyword evidence="7" id="KW-0472">Membrane</keyword>
<dbReference type="InterPro" id="IPR020863">
    <property type="entry name" value="MACPF_CS"/>
</dbReference>
<comment type="subcellular location">
    <subcellularLocation>
        <location evidence="1">Membrane</location>
    </subcellularLocation>
    <subcellularLocation>
        <location evidence="2">Secreted</location>
    </subcellularLocation>
</comment>
<feature type="domain" description="MACPF" evidence="10">
    <location>
        <begin position="27"/>
        <end position="296"/>
    </location>
</feature>
<organism evidence="11 12">
    <name type="scientific">Clarias magur</name>
    <name type="common">Asian catfish</name>
    <name type="synonym">Macropteronotus magur</name>
    <dbReference type="NCBI Taxonomy" id="1594786"/>
    <lineage>
        <taxon>Eukaryota</taxon>
        <taxon>Metazoa</taxon>
        <taxon>Chordata</taxon>
        <taxon>Craniata</taxon>
        <taxon>Vertebrata</taxon>
        <taxon>Euteleostomi</taxon>
        <taxon>Actinopterygii</taxon>
        <taxon>Neopterygii</taxon>
        <taxon>Teleostei</taxon>
        <taxon>Ostariophysi</taxon>
        <taxon>Siluriformes</taxon>
        <taxon>Clariidae</taxon>
        <taxon>Clarias</taxon>
    </lineage>
</organism>
<dbReference type="Proteomes" id="UP000727407">
    <property type="component" value="Unassembled WGS sequence"/>
</dbReference>
<dbReference type="GO" id="GO:0031640">
    <property type="term" value="P:killing of cells of another organism"/>
    <property type="evidence" value="ECO:0007669"/>
    <property type="project" value="UniProtKB-KW"/>
</dbReference>
<evidence type="ECO:0000256" key="1">
    <source>
        <dbReference type="ARBA" id="ARBA00004370"/>
    </source>
</evidence>
<evidence type="ECO:0000256" key="2">
    <source>
        <dbReference type="ARBA" id="ARBA00004613"/>
    </source>
</evidence>
<keyword evidence="4" id="KW-0964">Secreted</keyword>
<keyword evidence="12" id="KW-1185">Reference proteome</keyword>
<dbReference type="InterPro" id="IPR052784">
    <property type="entry name" value="Perforin-1_pore-forming"/>
</dbReference>
<dbReference type="OrthoDB" id="1366754at2759"/>
<dbReference type="AlphaFoldDB" id="A0A8J4X6B9"/>
<dbReference type="GO" id="GO:0005576">
    <property type="term" value="C:extracellular region"/>
    <property type="evidence" value="ECO:0007669"/>
    <property type="project" value="UniProtKB-SubCell"/>
</dbReference>
<protein>
    <submittedName>
        <fullName evidence="11">Perforin-1-like</fullName>
    </submittedName>
</protein>
<evidence type="ECO:0000256" key="5">
    <source>
        <dbReference type="ARBA" id="ARBA00022729"/>
    </source>
</evidence>